<accession>A0ABV8P9F8</accession>
<organism evidence="1 2">
    <name type="scientific">Pedobacter lithocola</name>
    <dbReference type="NCBI Taxonomy" id="1908239"/>
    <lineage>
        <taxon>Bacteria</taxon>
        <taxon>Pseudomonadati</taxon>
        <taxon>Bacteroidota</taxon>
        <taxon>Sphingobacteriia</taxon>
        <taxon>Sphingobacteriales</taxon>
        <taxon>Sphingobacteriaceae</taxon>
        <taxon>Pedobacter</taxon>
    </lineage>
</organism>
<sequence>MYFIRALLNYKIVSAGGSTAQKDANRIIYDLSKVYEKLGKTDEMIGYLIPLLNGNGSISYATELLNAYIDKNKIDKTNLKKQLDTSFQTLENLRNDGTYTLIFNGKIIFFYSVFNKTSSSFAKEVMETDFYKSL</sequence>
<proteinExistence type="predicted"/>
<gene>
    <name evidence="1" type="ORF">ACFOWA_11630</name>
</gene>
<name>A0ABV8P9F8_9SPHI</name>
<dbReference type="EMBL" id="JBHSBW010000011">
    <property type="protein sequence ID" value="MFC4211838.1"/>
    <property type="molecule type" value="Genomic_DNA"/>
</dbReference>
<evidence type="ECO:0000313" key="1">
    <source>
        <dbReference type="EMBL" id="MFC4211838.1"/>
    </source>
</evidence>
<keyword evidence="2" id="KW-1185">Reference proteome</keyword>
<protein>
    <submittedName>
        <fullName evidence="1">Uncharacterized protein</fullName>
    </submittedName>
</protein>
<dbReference type="Proteomes" id="UP001595789">
    <property type="component" value="Unassembled WGS sequence"/>
</dbReference>
<evidence type="ECO:0000313" key="2">
    <source>
        <dbReference type="Proteomes" id="UP001595789"/>
    </source>
</evidence>
<comment type="caution">
    <text evidence="1">The sequence shown here is derived from an EMBL/GenBank/DDBJ whole genome shotgun (WGS) entry which is preliminary data.</text>
</comment>
<reference evidence="2" key="1">
    <citation type="journal article" date="2019" name="Int. J. Syst. Evol. Microbiol.">
        <title>The Global Catalogue of Microorganisms (GCM) 10K type strain sequencing project: providing services to taxonomists for standard genome sequencing and annotation.</title>
        <authorList>
            <consortium name="The Broad Institute Genomics Platform"/>
            <consortium name="The Broad Institute Genome Sequencing Center for Infectious Disease"/>
            <person name="Wu L."/>
            <person name="Ma J."/>
        </authorList>
    </citation>
    <scope>NUCLEOTIDE SEQUENCE [LARGE SCALE GENOMIC DNA]</scope>
    <source>
        <strain evidence="2">CCM 8691</strain>
    </source>
</reference>
<dbReference type="RefSeq" id="WP_378985281.1">
    <property type="nucleotide sequence ID" value="NZ_JBHSBW010000011.1"/>
</dbReference>